<dbReference type="Proteomes" id="UP001237642">
    <property type="component" value="Unassembled WGS sequence"/>
</dbReference>
<dbReference type="InterPro" id="IPR036869">
    <property type="entry name" value="J_dom_sf"/>
</dbReference>
<name>A0AAD8IMZ1_9APIA</name>
<dbReference type="PANTHER" id="PTHR44137:SF32">
    <property type="entry name" value="DNAJ HEAT SHOCK AMINO-TERMINAL DOMAIN PROTEIN"/>
    <property type="match status" value="1"/>
</dbReference>
<dbReference type="Pfam" id="PF00226">
    <property type="entry name" value="DnaJ"/>
    <property type="match status" value="1"/>
</dbReference>
<dbReference type="Gene3D" id="1.10.287.110">
    <property type="entry name" value="DnaJ domain"/>
    <property type="match status" value="1"/>
</dbReference>
<evidence type="ECO:0000313" key="3">
    <source>
        <dbReference type="EMBL" id="KAK1387703.1"/>
    </source>
</evidence>
<feature type="compositionally biased region" description="Polar residues" evidence="1">
    <location>
        <begin position="295"/>
        <end position="310"/>
    </location>
</feature>
<dbReference type="AlphaFoldDB" id="A0AAD8IMZ1"/>
<evidence type="ECO:0000256" key="1">
    <source>
        <dbReference type="SAM" id="MobiDB-lite"/>
    </source>
</evidence>
<dbReference type="SUPFAM" id="SSF46565">
    <property type="entry name" value="Chaperone J-domain"/>
    <property type="match status" value="1"/>
</dbReference>
<dbReference type="EMBL" id="JAUIZM010000004">
    <property type="protein sequence ID" value="KAK1387703.1"/>
    <property type="molecule type" value="Genomic_DNA"/>
</dbReference>
<dbReference type="InterPro" id="IPR001623">
    <property type="entry name" value="DnaJ_domain"/>
</dbReference>
<keyword evidence="4" id="KW-1185">Reference proteome</keyword>
<dbReference type="PROSITE" id="PS50076">
    <property type="entry name" value="DNAJ_2"/>
    <property type="match status" value="1"/>
</dbReference>
<protein>
    <submittedName>
        <fullName evidence="3">J domain-containing protein</fullName>
    </submittedName>
</protein>
<dbReference type="PROSITE" id="PS00636">
    <property type="entry name" value="DNAJ_1"/>
    <property type="match status" value="1"/>
</dbReference>
<comment type="caution">
    <text evidence="3">The sequence shown here is derived from an EMBL/GenBank/DDBJ whole genome shotgun (WGS) entry which is preliminary data.</text>
</comment>
<reference evidence="3" key="2">
    <citation type="submission" date="2023-05" db="EMBL/GenBank/DDBJ databases">
        <authorList>
            <person name="Schelkunov M.I."/>
        </authorList>
    </citation>
    <scope>NUCLEOTIDE SEQUENCE</scope>
    <source>
        <strain evidence="3">Hsosn_3</strain>
        <tissue evidence="3">Leaf</tissue>
    </source>
</reference>
<dbReference type="InterPro" id="IPR018253">
    <property type="entry name" value="DnaJ_domain_CS"/>
</dbReference>
<accession>A0AAD8IMZ1</accession>
<dbReference type="PRINTS" id="PR00625">
    <property type="entry name" value="JDOMAIN"/>
</dbReference>
<dbReference type="PANTHER" id="PTHR44137">
    <property type="entry name" value="BNAC03G44070D PROTEIN"/>
    <property type="match status" value="1"/>
</dbReference>
<feature type="domain" description="J" evidence="2">
    <location>
        <begin position="66"/>
        <end position="130"/>
    </location>
</feature>
<dbReference type="CDD" id="cd06257">
    <property type="entry name" value="DnaJ"/>
    <property type="match status" value="1"/>
</dbReference>
<feature type="compositionally biased region" description="Polar residues" evidence="1">
    <location>
        <begin position="133"/>
        <end position="155"/>
    </location>
</feature>
<proteinExistence type="predicted"/>
<reference evidence="3" key="1">
    <citation type="submission" date="2023-02" db="EMBL/GenBank/DDBJ databases">
        <title>Genome of toxic invasive species Heracleum sosnowskyi carries increased number of genes despite the absence of recent whole-genome duplications.</title>
        <authorList>
            <person name="Schelkunov M."/>
            <person name="Shtratnikova V."/>
            <person name="Makarenko M."/>
            <person name="Klepikova A."/>
            <person name="Omelchenko D."/>
            <person name="Novikova G."/>
            <person name="Obukhova E."/>
            <person name="Bogdanov V."/>
            <person name="Penin A."/>
            <person name="Logacheva M."/>
        </authorList>
    </citation>
    <scope>NUCLEOTIDE SEQUENCE</scope>
    <source>
        <strain evidence="3">Hsosn_3</strain>
        <tissue evidence="3">Leaf</tissue>
    </source>
</reference>
<evidence type="ECO:0000313" key="4">
    <source>
        <dbReference type="Proteomes" id="UP001237642"/>
    </source>
</evidence>
<feature type="region of interest" description="Disordered" evidence="1">
    <location>
        <begin position="133"/>
        <end position="414"/>
    </location>
</feature>
<dbReference type="SMART" id="SM00271">
    <property type="entry name" value="DnaJ"/>
    <property type="match status" value="1"/>
</dbReference>
<evidence type="ECO:0000259" key="2">
    <source>
        <dbReference type="PROSITE" id="PS50076"/>
    </source>
</evidence>
<gene>
    <name evidence="3" type="ORF">POM88_015881</name>
</gene>
<sequence length="453" mass="49928">MECNRDEAARAKEIAERKLIEKDFAGAKKFAMKAHNLYPCLDGISQMLATIDVYVFSEKKVNGEADWYGVLGVNPRDCEDAVRKQYRKLVLMLHPDKNKAKGADGAFILVSQAWDVLSDKTKRSAYDKKILQHQNGGSWTPPAQNNFRSSKSGSNMKVPKDNSVPVDLHKQKPVSTDPSSSRTEKPHKRASSRKDKPPTRKNASSEYQPNVPPLRKHASSSKEKPANVPPPHKHEPSVVSPSSNIPKPENASVSSHKETPPSVPSPHKHKPSTVPYSSCEKPAVTPLSSHKERPQTVQPTDIYNSSTVHASSRKQETSTMHASSDKQKSPMASVSAHTEKMPVVPPSKKPRPSNIPASCHKQKAPNGPVSSHKHKPGGVAASSHEGKPRVVPVTSSKRNWVPGNPDQPKKPKETAEFRCNGCKMQFEYPRANIKQSMICPKCFKLAYEVKKGS</sequence>
<organism evidence="3 4">
    <name type="scientific">Heracleum sosnowskyi</name>
    <dbReference type="NCBI Taxonomy" id="360622"/>
    <lineage>
        <taxon>Eukaryota</taxon>
        <taxon>Viridiplantae</taxon>
        <taxon>Streptophyta</taxon>
        <taxon>Embryophyta</taxon>
        <taxon>Tracheophyta</taxon>
        <taxon>Spermatophyta</taxon>
        <taxon>Magnoliopsida</taxon>
        <taxon>eudicotyledons</taxon>
        <taxon>Gunneridae</taxon>
        <taxon>Pentapetalae</taxon>
        <taxon>asterids</taxon>
        <taxon>campanulids</taxon>
        <taxon>Apiales</taxon>
        <taxon>Apiaceae</taxon>
        <taxon>Apioideae</taxon>
        <taxon>apioid superclade</taxon>
        <taxon>Tordylieae</taxon>
        <taxon>Tordyliinae</taxon>
        <taxon>Heracleum</taxon>
    </lineage>
</organism>